<organism evidence="2 3">
    <name type="scientific">Oedothorax gibbosus</name>
    <dbReference type="NCBI Taxonomy" id="931172"/>
    <lineage>
        <taxon>Eukaryota</taxon>
        <taxon>Metazoa</taxon>
        <taxon>Ecdysozoa</taxon>
        <taxon>Arthropoda</taxon>
        <taxon>Chelicerata</taxon>
        <taxon>Arachnida</taxon>
        <taxon>Araneae</taxon>
        <taxon>Araneomorphae</taxon>
        <taxon>Entelegynae</taxon>
        <taxon>Araneoidea</taxon>
        <taxon>Linyphiidae</taxon>
        <taxon>Erigoninae</taxon>
        <taxon>Oedothorax</taxon>
    </lineage>
</organism>
<evidence type="ECO:0000256" key="1">
    <source>
        <dbReference type="SAM" id="MobiDB-lite"/>
    </source>
</evidence>
<keyword evidence="3" id="KW-1185">Reference proteome</keyword>
<evidence type="ECO:0000313" key="3">
    <source>
        <dbReference type="Proteomes" id="UP000827092"/>
    </source>
</evidence>
<dbReference type="AlphaFoldDB" id="A0AAV6TVH2"/>
<proteinExistence type="predicted"/>
<sequence>MGQSPGNYRQDLFSHGKTGVNDKQRRSNNLCRTLVIWEDSVIQGESLTSRNEEMGTSELSNKRSDPFLCQLTTSTLAIAQFSEDPLEVLKQHHFFGTFVGTLLSFLNPIVGIDPLAYHTH</sequence>
<protein>
    <submittedName>
        <fullName evidence="2">Uncharacterized protein</fullName>
    </submittedName>
</protein>
<reference evidence="2 3" key="1">
    <citation type="journal article" date="2022" name="Nat. Ecol. Evol.">
        <title>A masculinizing supergene underlies an exaggerated male reproductive morph in a spider.</title>
        <authorList>
            <person name="Hendrickx F."/>
            <person name="De Corte Z."/>
            <person name="Sonet G."/>
            <person name="Van Belleghem S.M."/>
            <person name="Kostlbacher S."/>
            <person name="Vangestel C."/>
        </authorList>
    </citation>
    <scope>NUCLEOTIDE SEQUENCE [LARGE SCALE GENOMIC DNA]</scope>
    <source>
        <strain evidence="2">W744_W776</strain>
    </source>
</reference>
<dbReference type="EMBL" id="JAFNEN010000996">
    <property type="protein sequence ID" value="KAG8175460.1"/>
    <property type="molecule type" value="Genomic_DNA"/>
</dbReference>
<gene>
    <name evidence="2" type="ORF">JTE90_004153</name>
</gene>
<evidence type="ECO:0000313" key="2">
    <source>
        <dbReference type="EMBL" id="KAG8175460.1"/>
    </source>
</evidence>
<comment type="caution">
    <text evidence="2">The sequence shown here is derived from an EMBL/GenBank/DDBJ whole genome shotgun (WGS) entry which is preliminary data.</text>
</comment>
<dbReference type="Proteomes" id="UP000827092">
    <property type="component" value="Unassembled WGS sequence"/>
</dbReference>
<accession>A0AAV6TVH2</accession>
<feature type="region of interest" description="Disordered" evidence="1">
    <location>
        <begin position="1"/>
        <end position="24"/>
    </location>
</feature>
<name>A0AAV6TVH2_9ARAC</name>